<dbReference type="PROSITE" id="PS50883">
    <property type="entry name" value="EAL"/>
    <property type="match status" value="1"/>
</dbReference>
<dbReference type="Pfam" id="PF00563">
    <property type="entry name" value="EAL"/>
    <property type="match status" value="1"/>
</dbReference>
<organism evidence="5 6">
    <name type="scientific">Hyphomonas jannaschiana VP2</name>
    <dbReference type="NCBI Taxonomy" id="1280952"/>
    <lineage>
        <taxon>Bacteria</taxon>
        <taxon>Pseudomonadati</taxon>
        <taxon>Pseudomonadota</taxon>
        <taxon>Alphaproteobacteria</taxon>
        <taxon>Hyphomonadales</taxon>
        <taxon>Hyphomonadaceae</taxon>
        <taxon>Hyphomonas</taxon>
    </lineage>
</organism>
<dbReference type="CDD" id="cd01949">
    <property type="entry name" value="GGDEF"/>
    <property type="match status" value="1"/>
</dbReference>
<dbReference type="InterPro" id="IPR035919">
    <property type="entry name" value="EAL_sf"/>
</dbReference>
<dbReference type="EMBL" id="ARYJ01000005">
    <property type="protein sequence ID" value="KCZ88622.1"/>
    <property type="molecule type" value="Genomic_DNA"/>
</dbReference>
<evidence type="ECO:0000313" key="6">
    <source>
        <dbReference type="Proteomes" id="UP000024816"/>
    </source>
</evidence>
<dbReference type="PANTHER" id="PTHR33121">
    <property type="entry name" value="CYCLIC DI-GMP PHOSPHODIESTERASE PDEF"/>
    <property type="match status" value="1"/>
</dbReference>
<dbReference type="CDD" id="cd01948">
    <property type="entry name" value="EAL"/>
    <property type="match status" value="1"/>
</dbReference>
<dbReference type="Gene3D" id="3.30.70.270">
    <property type="match status" value="1"/>
</dbReference>
<dbReference type="SUPFAM" id="SSF141868">
    <property type="entry name" value="EAL domain-like"/>
    <property type="match status" value="1"/>
</dbReference>
<protein>
    <submittedName>
        <fullName evidence="5">Putative diguanylate cyclase</fullName>
    </submittedName>
</protein>
<evidence type="ECO:0000313" key="5">
    <source>
        <dbReference type="EMBL" id="KCZ88622.1"/>
    </source>
</evidence>
<gene>
    <name evidence="5" type="ORF">HJA_09644</name>
</gene>
<keyword evidence="1" id="KW-1133">Transmembrane helix</keyword>
<dbReference type="PROSITE" id="PS50887">
    <property type="entry name" value="GGDEF"/>
    <property type="match status" value="1"/>
</dbReference>
<feature type="chain" id="PRO_5001572776" evidence="2">
    <location>
        <begin position="21"/>
        <end position="582"/>
    </location>
</feature>
<feature type="domain" description="EAL" evidence="3">
    <location>
        <begin position="319"/>
        <end position="572"/>
    </location>
</feature>
<dbReference type="Pfam" id="PF00990">
    <property type="entry name" value="GGDEF"/>
    <property type="match status" value="1"/>
</dbReference>
<dbReference type="NCBIfam" id="TIGR00254">
    <property type="entry name" value="GGDEF"/>
    <property type="match status" value="1"/>
</dbReference>
<dbReference type="InterPro" id="IPR000160">
    <property type="entry name" value="GGDEF_dom"/>
</dbReference>
<dbReference type="eggNOG" id="COG5001">
    <property type="taxonomic scope" value="Bacteria"/>
</dbReference>
<dbReference type="GO" id="GO:0071111">
    <property type="term" value="F:cyclic-guanylate-specific phosphodiesterase activity"/>
    <property type="evidence" value="ECO:0007669"/>
    <property type="project" value="InterPro"/>
</dbReference>
<keyword evidence="2" id="KW-0732">Signal</keyword>
<dbReference type="RefSeq" id="WP_051597555.1">
    <property type="nucleotide sequence ID" value="NZ_ARYJ01000005.1"/>
</dbReference>
<name>A0A059FDE6_9PROT</name>
<feature type="transmembrane region" description="Helical" evidence="1">
    <location>
        <begin position="60"/>
        <end position="80"/>
    </location>
</feature>
<dbReference type="InterPro" id="IPR043128">
    <property type="entry name" value="Rev_trsase/Diguanyl_cyclase"/>
</dbReference>
<dbReference type="PANTHER" id="PTHR33121:SF70">
    <property type="entry name" value="SIGNALING PROTEIN YKOW"/>
    <property type="match status" value="1"/>
</dbReference>
<evidence type="ECO:0000256" key="2">
    <source>
        <dbReference type="SAM" id="SignalP"/>
    </source>
</evidence>
<feature type="domain" description="GGDEF" evidence="4">
    <location>
        <begin position="167"/>
        <end position="310"/>
    </location>
</feature>
<comment type="caution">
    <text evidence="5">The sequence shown here is derived from an EMBL/GenBank/DDBJ whole genome shotgun (WGS) entry which is preliminary data.</text>
</comment>
<dbReference type="OrthoDB" id="7279500at2"/>
<reference evidence="5 6" key="1">
    <citation type="journal article" date="2014" name="Antonie Van Leeuwenhoek">
        <title>Hyphomonas beringensis sp. nov. and Hyphomonas chukchiensis sp. nov., isolated from surface seawater of the Bering Sea and Chukchi Sea.</title>
        <authorList>
            <person name="Li C."/>
            <person name="Lai Q."/>
            <person name="Li G."/>
            <person name="Dong C."/>
            <person name="Wang J."/>
            <person name="Liao Y."/>
            <person name="Shao Z."/>
        </authorList>
    </citation>
    <scope>NUCLEOTIDE SEQUENCE [LARGE SCALE GENOMIC DNA]</scope>
    <source>
        <strain evidence="5 6">VP2</strain>
    </source>
</reference>
<dbReference type="Gene3D" id="3.20.20.450">
    <property type="entry name" value="EAL domain"/>
    <property type="match status" value="1"/>
</dbReference>
<evidence type="ECO:0000259" key="4">
    <source>
        <dbReference type="PROSITE" id="PS50887"/>
    </source>
</evidence>
<evidence type="ECO:0000259" key="3">
    <source>
        <dbReference type="PROSITE" id="PS50883"/>
    </source>
</evidence>
<dbReference type="STRING" id="1280952.HJA_09644"/>
<keyword evidence="1" id="KW-0472">Membrane</keyword>
<dbReference type="PATRIC" id="fig|1280952.3.peg.1925"/>
<proteinExistence type="predicted"/>
<dbReference type="Proteomes" id="UP000024816">
    <property type="component" value="Unassembled WGS sequence"/>
</dbReference>
<keyword evidence="1" id="KW-0812">Transmembrane</keyword>
<dbReference type="SUPFAM" id="SSF55073">
    <property type="entry name" value="Nucleotide cyclase"/>
    <property type="match status" value="1"/>
</dbReference>
<dbReference type="InterPro" id="IPR050706">
    <property type="entry name" value="Cyclic-di-GMP_PDE-like"/>
</dbReference>
<dbReference type="SMART" id="SM00052">
    <property type="entry name" value="EAL"/>
    <property type="match status" value="1"/>
</dbReference>
<feature type="signal peptide" evidence="2">
    <location>
        <begin position="1"/>
        <end position="20"/>
    </location>
</feature>
<feature type="transmembrane region" description="Helical" evidence="1">
    <location>
        <begin position="12"/>
        <end position="38"/>
    </location>
</feature>
<dbReference type="AlphaFoldDB" id="A0A059FDE6"/>
<evidence type="ECO:0000256" key="1">
    <source>
        <dbReference type="SAM" id="Phobius"/>
    </source>
</evidence>
<dbReference type="InterPro" id="IPR001633">
    <property type="entry name" value="EAL_dom"/>
</dbReference>
<dbReference type="SMART" id="SM00267">
    <property type="entry name" value="GGDEF"/>
    <property type="match status" value="1"/>
</dbReference>
<sequence>MRKLSQIRRFFGSMTLPAFAAFAGAIAAVLVFSAVVMLEQSYRVLVEGKAWTELASPPEVMIGLMLMSLVVSSGASFLLARSFQRVLQRFLAYLDDTTSMRPRGVESVMFKELRRLRVAVTRRVSHLRRENERLERIAYVDQQTGLPNTIALEAYIERKLPFASFDAPAAFFLLDLDQFGRAAERLGSLATNTLLNSVGERLTGCLAHLDAPVAASLEGSMVAALHNDQFAIFLPNAITRESVSNIARSIRVAFAQPFEINGQSISVGMSGGIVMAPEDADTAQKLFRHADLALQQVRQESASGFRYFSPRLNRVARGKYMLEAELREAVAAREFKAVFQPKVDFATGKIVGCEALARWQRANGKIISPAAFIPLAEETGLVNQIGEQILESACECAVVWMKEGFDVSVAVNVSPRQFMTVDLTNLVLEVLKRTGLPPGRLELEITESMAVSDPTKVDRVMRPLRALGVKLALDDFGTGHSNLSMLTQLPFDVFKIDRQFVSALDADRQAPAIVEMILAMAETLGLKTVAEGVETDRQAEFLSRRGCSMAQGFLYSPGLPQEGFLELLRGWETRSATSRKAS</sequence>
<accession>A0A059FDE6</accession>
<dbReference type="InterPro" id="IPR029787">
    <property type="entry name" value="Nucleotide_cyclase"/>
</dbReference>
<keyword evidence="6" id="KW-1185">Reference proteome</keyword>